<reference evidence="1" key="1">
    <citation type="journal article" date="2023" name="Genome Biol. Evol.">
        <title>Long-read-based Genome Assembly of Drosophila gunungcola Reveals Fewer Chemosensory Genes in Flower-breeding Species.</title>
        <authorList>
            <person name="Negi A."/>
            <person name="Liao B.Y."/>
            <person name="Yeh S.D."/>
        </authorList>
    </citation>
    <scope>NUCLEOTIDE SEQUENCE</scope>
    <source>
        <strain evidence="1">Sukarami</strain>
    </source>
</reference>
<name>A0A9P9Y9W3_9MUSC</name>
<dbReference type="EMBL" id="JAMKOV010000250">
    <property type="protein sequence ID" value="KAI8033033.1"/>
    <property type="molecule type" value="Genomic_DNA"/>
</dbReference>
<organism evidence="1 2">
    <name type="scientific">Drosophila gunungcola</name>
    <name type="common">fruit fly</name>
    <dbReference type="NCBI Taxonomy" id="103775"/>
    <lineage>
        <taxon>Eukaryota</taxon>
        <taxon>Metazoa</taxon>
        <taxon>Ecdysozoa</taxon>
        <taxon>Arthropoda</taxon>
        <taxon>Hexapoda</taxon>
        <taxon>Insecta</taxon>
        <taxon>Pterygota</taxon>
        <taxon>Neoptera</taxon>
        <taxon>Endopterygota</taxon>
        <taxon>Diptera</taxon>
        <taxon>Brachycera</taxon>
        <taxon>Muscomorpha</taxon>
        <taxon>Ephydroidea</taxon>
        <taxon>Drosophilidae</taxon>
        <taxon>Drosophila</taxon>
        <taxon>Sophophora</taxon>
    </lineage>
</organism>
<dbReference type="AlphaFoldDB" id="A0A9P9Y9W3"/>
<accession>A0A9P9Y9W3</accession>
<comment type="caution">
    <text evidence="1">The sequence shown here is derived from an EMBL/GenBank/DDBJ whole genome shotgun (WGS) entry which is preliminary data.</text>
</comment>
<evidence type="ECO:0000313" key="1">
    <source>
        <dbReference type="EMBL" id="KAI8033033.1"/>
    </source>
</evidence>
<proteinExistence type="predicted"/>
<gene>
    <name evidence="1" type="ORF">M5D96_014213</name>
</gene>
<dbReference type="Proteomes" id="UP001059596">
    <property type="component" value="Unassembled WGS sequence"/>
</dbReference>
<evidence type="ECO:0000313" key="2">
    <source>
        <dbReference type="Proteomes" id="UP001059596"/>
    </source>
</evidence>
<keyword evidence="2" id="KW-1185">Reference proteome</keyword>
<sequence>MKRQSDDCLNAFHKIGVILDHGGHAWRAVRSGLSTVYSL</sequence>
<protein>
    <submittedName>
        <fullName evidence="1">Uncharacterized protein</fullName>
    </submittedName>
</protein>